<feature type="binding site" evidence="8">
    <location>
        <position position="84"/>
    </location>
    <ligand>
        <name>NADP(+)</name>
        <dbReference type="ChEBI" id="CHEBI:58349"/>
    </ligand>
</feature>
<reference evidence="11 12" key="1">
    <citation type="submission" date="2019-03" db="EMBL/GenBank/DDBJ databases">
        <title>Genomic Encyclopedia of Type Strains, Phase IV (KMG-IV): sequencing the most valuable type-strain genomes for metagenomic binning, comparative biology and taxonomic classification.</title>
        <authorList>
            <person name="Goeker M."/>
        </authorList>
    </citation>
    <scope>NUCLEOTIDE SEQUENCE [LARGE SCALE GENOMIC DNA]</scope>
    <source>
        <strain evidence="11 12">DSM 100556</strain>
    </source>
</reference>
<feature type="domain" description="Shikimate dehydrogenase substrate binding N-terminal" evidence="10">
    <location>
        <begin position="13"/>
        <end position="95"/>
    </location>
</feature>
<evidence type="ECO:0000256" key="1">
    <source>
        <dbReference type="ARBA" id="ARBA00004871"/>
    </source>
</evidence>
<dbReference type="Proteomes" id="UP000295718">
    <property type="component" value="Unassembled WGS sequence"/>
</dbReference>
<evidence type="ECO:0000256" key="8">
    <source>
        <dbReference type="HAMAP-Rule" id="MF_00222"/>
    </source>
</evidence>
<evidence type="ECO:0000313" key="12">
    <source>
        <dbReference type="Proteomes" id="UP000295718"/>
    </source>
</evidence>
<comment type="pathway">
    <text evidence="1 8">Metabolic intermediate biosynthesis; chorismate biosynthesis; chorismate from D-erythrose 4-phosphate and phosphoenolpyruvate: step 4/7.</text>
</comment>
<dbReference type="InterPro" id="IPR011342">
    <property type="entry name" value="Shikimate_DH"/>
</dbReference>
<evidence type="ECO:0000256" key="2">
    <source>
        <dbReference type="ARBA" id="ARBA00012962"/>
    </source>
</evidence>
<comment type="caution">
    <text evidence="11">The sequence shown here is derived from an EMBL/GenBank/DDBJ whole genome shotgun (WGS) entry which is preliminary data.</text>
</comment>
<dbReference type="HAMAP" id="MF_00222">
    <property type="entry name" value="Shikimate_DH_AroE"/>
    <property type="match status" value="1"/>
</dbReference>
<keyword evidence="3 8" id="KW-0028">Amino-acid biosynthesis</keyword>
<feature type="binding site" evidence="8">
    <location>
        <position position="259"/>
    </location>
    <ligand>
        <name>shikimate</name>
        <dbReference type="ChEBI" id="CHEBI:36208"/>
    </ligand>
</feature>
<organism evidence="11 12">
    <name type="scientific">Kineothrix alysoides</name>
    <dbReference type="NCBI Taxonomy" id="1469948"/>
    <lineage>
        <taxon>Bacteria</taxon>
        <taxon>Bacillati</taxon>
        <taxon>Bacillota</taxon>
        <taxon>Clostridia</taxon>
        <taxon>Lachnospirales</taxon>
        <taxon>Lachnospiraceae</taxon>
        <taxon>Kineothrix</taxon>
    </lineage>
</organism>
<dbReference type="InterPro" id="IPR022893">
    <property type="entry name" value="Shikimate_DH_fam"/>
</dbReference>
<dbReference type="InterPro" id="IPR046346">
    <property type="entry name" value="Aminoacid_DH-like_N_sf"/>
</dbReference>
<dbReference type="Pfam" id="PF08501">
    <property type="entry name" value="Shikimate_dh_N"/>
    <property type="match status" value="1"/>
</dbReference>
<comment type="function">
    <text evidence="8">Involved in the biosynthesis of the chorismate, which leads to the biosynthesis of aromatic amino acids. Catalyzes the reversible NADPH linked reduction of 3-dehydroshikimate (DHSA) to yield shikimate (SA).</text>
</comment>
<evidence type="ECO:0000256" key="6">
    <source>
        <dbReference type="ARBA" id="ARBA00023141"/>
    </source>
</evidence>
<dbReference type="Pfam" id="PF01488">
    <property type="entry name" value="Shikimate_DH"/>
    <property type="match status" value="1"/>
</dbReference>
<comment type="similarity">
    <text evidence="8">Belongs to the shikimate dehydrogenase family.</text>
</comment>
<dbReference type="UniPathway" id="UPA00053">
    <property type="reaction ID" value="UER00087"/>
</dbReference>
<feature type="binding site" evidence="8">
    <location>
        <position position="93"/>
    </location>
    <ligand>
        <name>shikimate</name>
        <dbReference type="ChEBI" id="CHEBI:36208"/>
    </ligand>
</feature>
<dbReference type="EC" id="1.1.1.25" evidence="2 8"/>
<dbReference type="InterPro" id="IPR013708">
    <property type="entry name" value="Shikimate_DH-bd_N"/>
</dbReference>
<keyword evidence="12" id="KW-1185">Reference proteome</keyword>
<dbReference type="GO" id="GO:0009073">
    <property type="term" value="P:aromatic amino acid family biosynthetic process"/>
    <property type="evidence" value="ECO:0007669"/>
    <property type="project" value="UniProtKB-KW"/>
</dbReference>
<keyword evidence="4 8" id="KW-0521">NADP</keyword>
<keyword evidence="5 8" id="KW-0560">Oxidoreductase</keyword>
<feature type="binding site" evidence="8">
    <location>
        <position position="108"/>
    </location>
    <ligand>
        <name>shikimate</name>
        <dbReference type="ChEBI" id="CHEBI:36208"/>
    </ligand>
</feature>
<sequence length="293" mass="32497">MRQIDGYTRTCGLIGNPVEHTMSPMIHNTLAEREGRNLAYMPFHVENGNVKAAIEGAYALNILGLNVTVPYKSEVMKYLAETDETAQRIGAVNTLVRTAAGYKGYNTDMPGLYRAMCSEGIRLKDEHVILLGAGGAARAVAFMCVLEGAKKVYILNRTLDKANQIASEVNRLLETDCVTAMEMRDYASLPRERKYLAIQATSVGLYPNVEDVVIQDKDFFEMLHTGFDLIYRPANTKFMSLVKEAGGQAFHGLKMLLYQGVIAYELWNDISVTEEDALIVYEKMKAAMGIGEA</sequence>
<dbReference type="Gene3D" id="3.40.50.720">
    <property type="entry name" value="NAD(P)-binding Rossmann-like Domain"/>
    <property type="match status" value="1"/>
</dbReference>
<feature type="binding site" evidence="8">
    <location>
        <begin position="132"/>
        <end position="136"/>
    </location>
    <ligand>
        <name>NADP(+)</name>
        <dbReference type="ChEBI" id="CHEBI:58349"/>
    </ligand>
</feature>
<comment type="catalytic activity">
    <reaction evidence="7 8">
        <text>shikimate + NADP(+) = 3-dehydroshikimate + NADPH + H(+)</text>
        <dbReference type="Rhea" id="RHEA:17737"/>
        <dbReference type="ChEBI" id="CHEBI:15378"/>
        <dbReference type="ChEBI" id="CHEBI:16630"/>
        <dbReference type="ChEBI" id="CHEBI:36208"/>
        <dbReference type="ChEBI" id="CHEBI:57783"/>
        <dbReference type="ChEBI" id="CHEBI:58349"/>
        <dbReference type="EC" id="1.1.1.25"/>
    </reaction>
</comment>
<dbReference type="GO" id="GO:0019632">
    <property type="term" value="P:shikimate metabolic process"/>
    <property type="evidence" value="ECO:0007669"/>
    <property type="project" value="InterPro"/>
</dbReference>
<dbReference type="GO" id="GO:0004764">
    <property type="term" value="F:shikimate 3-dehydrogenase (NADP+) activity"/>
    <property type="evidence" value="ECO:0007669"/>
    <property type="project" value="UniProtKB-UniRule"/>
</dbReference>
<dbReference type="NCBIfam" id="TIGR00507">
    <property type="entry name" value="aroE"/>
    <property type="match status" value="1"/>
</dbReference>
<feature type="binding site" evidence="8">
    <location>
        <begin position="156"/>
        <end position="161"/>
    </location>
    <ligand>
        <name>NADP(+)</name>
        <dbReference type="ChEBI" id="CHEBI:58349"/>
    </ligand>
</feature>
<name>A0A4V6NGQ4_9FIRM</name>
<dbReference type="InterPro" id="IPR006151">
    <property type="entry name" value="Shikm_DH/Glu-tRNA_Rdtase"/>
</dbReference>
<gene>
    <name evidence="8" type="primary">aroE</name>
    <name evidence="11" type="ORF">EDD76_103250</name>
</gene>
<feature type="binding site" evidence="8">
    <location>
        <begin position="21"/>
        <end position="23"/>
    </location>
    <ligand>
        <name>shikimate</name>
        <dbReference type="ChEBI" id="CHEBI:36208"/>
    </ligand>
</feature>
<evidence type="ECO:0000259" key="10">
    <source>
        <dbReference type="Pfam" id="PF08501"/>
    </source>
</evidence>
<dbReference type="AlphaFoldDB" id="A0A4V6NGQ4"/>
<dbReference type="SUPFAM" id="SSF51735">
    <property type="entry name" value="NAD(P)-binding Rossmann-fold domains"/>
    <property type="match status" value="1"/>
</dbReference>
<keyword evidence="6 8" id="KW-0057">Aromatic amino acid biosynthesis</keyword>
<feature type="binding site" evidence="8">
    <location>
        <position position="231"/>
    </location>
    <ligand>
        <name>shikimate</name>
        <dbReference type="ChEBI" id="CHEBI:36208"/>
    </ligand>
</feature>
<dbReference type="GO" id="GO:0009423">
    <property type="term" value="P:chorismate biosynthetic process"/>
    <property type="evidence" value="ECO:0007669"/>
    <property type="project" value="UniProtKB-UniRule"/>
</dbReference>
<feature type="binding site" evidence="8">
    <location>
        <position position="229"/>
    </location>
    <ligand>
        <name>NADP(+)</name>
        <dbReference type="ChEBI" id="CHEBI:58349"/>
    </ligand>
</feature>
<feature type="binding site" evidence="8">
    <location>
        <position position="252"/>
    </location>
    <ligand>
        <name>NADP(+)</name>
        <dbReference type="ChEBI" id="CHEBI:58349"/>
    </ligand>
</feature>
<feature type="binding site" evidence="8">
    <location>
        <position position="68"/>
    </location>
    <ligand>
        <name>shikimate</name>
        <dbReference type="ChEBI" id="CHEBI:36208"/>
    </ligand>
</feature>
<evidence type="ECO:0000313" key="11">
    <source>
        <dbReference type="EMBL" id="TCL60057.1"/>
    </source>
</evidence>
<dbReference type="Gene3D" id="3.40.50.10860">
    <property type="entry name" value="Leucine Dehydrogenase, chain A, domain 1"/>
    <property type="match status" value="1"/>
</dbReference>
<dbReference type="EMBL" id="SLUO01000003">
    <property type="protein sequence ID" value="TCL60057.1"/>
    <property type="molecule type" value="Genomic_DNA"/>
</dbReference>
<comment type="subunit">
    <text evidence="8">Homodimer.</text>
</comment>
<feature type="active site" description="Proton acceptor" evidence="8">
    <location>
        <position position="72"/>
    </location>
</feature>
<dbReference type="PANTHER" id="PTHR21089">
    <property type="entry name" value="SHIKIMATE DEHYDROGENASE"/>
    <property type="match status" value="1"/>
</dbReference>
<dbReference type="STRING" id="1469948.GCA_000732725_00811"/>
<dbReference type="RefSeq" id="WP_031389566.1">
    <property type="nucleotide sequence ID" value="NZ_JPNB01000001.1"/>
</dbReference>
<dbReference type="GO" id="GO:0050661">
    <property type="term" value="F:NADP binding"/>
    <property type="evidence" value="ECO:0007669"/>
    <property type="project" value="InterPro"/>
</dbReference>
<protein>
    <recommendedName>
        <fullName evidence="2 8">Shikimate dehydrogenase (NADP(+))</fullName>
        <shortName evidence="8">SDH</shortName>
        <ecNumber evidence="2 8">1.1.1.25</ecNumber>
    </recommendedName>
</protein>
<evidence type="ECO:0000256" key="5">
    <source>
        <dbReference type="ARBA" id="ARBA00023002"/>
    </source>
</evidence>
<dbReference type="InterPro" id="IPR036291">
    <property type="entry name" value="NAD(P)-bd_dom_sf"/>
</dbReference>
<feature type="domain" description="Quinate/shikimate 5-dehydrogenase/glutamyl-tRNA reductase" evidence="9">
    <location>
        <begin position="122"/>
        <end position="171"/>
    </location>
</feature>
<evidence type="ECO:0000256" key="3">
    <source>
        <dbReference type="ARBA" id="ARBA00022605"/>
    </source>
</evidence>
<evidence type="ECO:0000256" key="7">
    <source>
        <dbReference type="ARBA" id="ARBA00049442"/>
    </source>
</evidence>
<accession>A0A4V6NGQ4</accession>
<dbReference type="GO" id="GO:0008652">
    <property type="term" value="P:amino acid biosynthetic process"/>
    <property type="evidence" value="ECO:0007669"/>
    <property type="project" value="UniProtKB-KW"/>
</dbReference>
<evidence type="ECO:0000259" key="9">
    <source>
        <dbReference type="Pfam" id="PF01488"/>
    </source>
</evidence>
<evidence type="ECO:0000256" key="4">
    <source>
        <dbReference type="ARBA" id="ARBA00022857"/>
    </source>
</evidence>
<proteinExistence type="inferred from homology"/>
<dbReference type="PANTHER" id="PTHR21089:SF1">
    <property type="entry name" value="BIFUNCTIONAL 3-DEHYDROQUINATE DEHYDRATASE_SHIKIMATE DEHYDROGENASE, CHLOROPLASTIC"/>
    <property type="match status" value="1"/>
</dbReference>
<dbReference type="SUPFAM" id="SSF53223">
    <property type="entry name" value="Aminoacid dehydrogenase-like, N-terminal domain"/>
    <property type="match status" value="1"/>
</dbReference>